<dbReference type="Proteomes" id="UP000484988">
    <property type="component" value="Unassembled WGS sequence"/>
</dbReference>
<reference evidence="2 3" key="1">
    <citation type="submission" date="2020-02" db="EMBL/GenBank/DDBJ databases">
        <title>Whole Genome Shotgun Sequence of Streptomyces sp. strain CWH03.</title>
        <authorList>
            <person name="Dohra H."/>
            <person name="Kodani S."/>
            <person name="Yamamura H."/>
        </authorList>
    </citation>
    <scope>NUCLEOTIDE SEQUENCE [LARGE SCALE GENOMIC DNA]</scope>
    <source>
        <strain evidence="2 3">CWH03</strain>
    </source>
</reference>
<comment type="caution">
    <text evidence="2">The sequence shown here is derived from an EMBL/GenBank/DDBJ whole genome shotgun (WGS) entry which is preliminary data.</text>
</comment>
<keyword evidence="3" id="KW-1185">Reference proteome</keyword>
<evidence type="ECO:0000313" key="3">
    <source>
        <dbReference type="Proteomes" id="UP000484988"/>
    </source>
</evidence>
<organism evidence="2 3">
    <name type="scientific">Streptomyces pacificus</name>
    <dbReference type="NCBI Taxonomy" id="2705029"/>
    <lineage>
        <taxon>Bacteria</taxon>
        <taxon>Bacillati</taxon>
        <taxon>Actinomycetota</taxon>
        <taxon>Actinomycetes</taxon>
        <taxon>Kitasatosporales</taxon>
        <taxon>Streptomycetaceae</taxon>
        <taxon>Streptomyces</taxon>
    </lineage>
</organism>
<name>A0A6A0B2B9_9ACTN</name>
<feature type="transmembrane region" description="Helical" evidence="1">
    <location>
        <begin position="47"/>
        <end position="68"/>
    </location>
</feature>
<keyword evidence="1" id="KW-1133">Transmembrane helix</keyword>
<protein>
    <recommendedName>
        <fullName evidence="4">Integral membrane protein</fullName>
    </recommendedName>
</protein>
<keyword evidence="1" id="KW-0812">Transmembrane</keyword>
<dbReference type="AlphaFoldDB" id="A0A6A0B2B9"/>
<accession>A0A6A0B2B9</accession>
<dbReference type="EMBL" id="BLLG01000031">
    <property type="protein sequence ID" value="GFH39459.1"/>
    <property type="molecule type" value="Genomic_DNA"/>
</dbReference>
<proteinExistence type="predicted"/>
<keyword evidence="1" id="KW-0472">Membrane</keyword>
<gene>
    <name evidence="2" type="ORF">SCWH03_57270</name>
</gene>
<evidence type="ECO:0000256" key="1">
    <source>
        <dbReference type="SAM" id="Phobius"/>
    </source>
</evidence>
<evidence type="ECO:0000313" key="2">
    <source>
        <dbReference type="EMBL" id="GFH39459.1"/>
    </source>
</evidence>
<evidence type="ECO:0008006" key="4">
    <source>
        <dbReference type="Google" id="ProtNLM"/>
    </source>
</evidence>
<sequence length="75" mass="7981">MRLRRGIAIAVVAAAGAVTTMLVGLVTNAVSEESRWPGVLGWVQQHAWLSFVLLGGVLVVMTVLLSALSETRRPP</sequence>
<feature type="transmembrane region" description="Helical" evidence="1">
    <location>
        <begin position="7"/>
        <end position="27"/>
    </location>
</feature>
<dbReference type="RefSeq" id="WP_254077071.1">
    <property type="nucleotide sequence ID" value="NZ_BLLG01000031.1"/>
</dbReference>